<accession>A0ACB6RS90</accession>
<protein>
    <submittedName>
        <fullName evidence="1">Uncharacterized protein</fullName>
    </submittedName>
</protein>
<sequence length="61" mass="6574">MHKADGDSTCGVSALRLHYASHEAKSDDKTYWLALVGLCGAVDIAMVIVCGCLTSFPRFLK</sequence>
<reference evidence="1" key="1">
    <citation type="journal article" date="2020" name="Stud. Mycol.">
        <title>101 Dothideomycetes genomes: a test case for predicting lifestyles and emergence of pathogens.</title>
        <authorList>
            <person name="Haridas S."/>
            <person name="Albert R."/>
            <person name="Binder M."/>
            <person name="Bloem J."/>
            <person name="Labutti K."/>
            <person name="Salamov A."/>
            <person name="Andreopoulos B."/>
            <person name="Baker S."/>
            <person name="Barry K."/>
            <person name="Bills G."/>
            <person name="Bluhm B."/>
            <person name="Cannon C."/>
            <person name="Castanera R."/>
            <person name="Culley D."/>
            <person name="Daum C."/>
            <person name="Ezra D."/>
            <person name="Gonzalez J."/>
            <person name="Henrissat B."/>
            <person name="Kuo A."/>
            <person name="Liang C."/>
            <person name="Lipzen A."/>
            <person name="Lutzoni F."/>
            <person name="Magnuson J."/>
            <person name="Mondo S."/>
            <person name="Nolan M."/>
            <person name="Ohm R."/>
            <person name="Pangilinan J."/>
            <person name="Park H.-J."/>
            <person name="Ramirez L."/>
            <person name="Alfaro M."/>
            <person name="Sun H."/>
            <person name="Tritt A."/>
            <person name="Yoshinaga Y."/>
            <person name="Zwiers L.-H."/>
            <person name="Turgeon B."/>
            <person name="Goodwin S."/>
            <person name="Spatafora J."/>
            <person name="Crous P."/>
            <person name="Grigoriev I."/>
        </authorList>
    </citation>
    <scope>NUCLEOTIDE SEQUENCE</scope>
    <source>
        <strain evidence="1">CBS 525.71</strain>
    </source>
</reference>
<gene>
    <name evidence="1" type="ORF">BU25DRAFT_131606</name>
</gene>
<comment type="caution">
    <text evidence="1">The sequence shown here is derived from an EMBL/GenBank/DDBJ whole genome shotgun (WGS) entry which is preliminary data.</text>
</comment>
<name>A0ACB6RS90_9PLEO</name>
<dbReference type="Proteomes" id="UP000799754">
    <property type="component" value="Unassembled WGS sequence"/>
</dbReference>
<proteinExistence type="predicted"/>
<keyword evidence="2" id="KW-1185">Reference proteome</keyword>
<evidence type="ECO:0000313" key="1">
    <source>
        <dbReference type="EMBL" id="KAF2624663.1"/>
    </source>
</evidence>
<organism evidence="1 2">
    <name type="scientific">Macroventuria anomochaeta</name>
    <dbReference type="NCBI Taxonomy" id="301207"/>
    <lineage>
        <taxon>Eukaryota</taxon>
        <taxon>Fungi</taxon>
        <taxon>Dikarya</taxon>
        <taxon>Ascomycota</taxon>
        <taxon>Pezizomycotina</taxon>
        <taxon>Dothideomycetes</taxon>
        <taxon>Pleosporomycetidae</taxon>
        <taxon>Pleosporales</taxon>
        <taxon>Pleosporineae</taxon>
        <taxon>Didymellaceae</taxon>
        <taxon>Macroventuria</taxon>
    </lineage>
</organism>
<evidence type="ECO:0000313" key="2">
    <source>
        <dbReference type="Proteomes" id="UP000799754"/>
    </source>
</evidence>
<dbReference type="EMBL" id="MU006729">
    <property type="protein sequence ID" value="KAF2624663.1"/>
    <property type="molecule type" value="Genomic_DNA"/>
</dbReference>